<dbReference type="SUPFAM" id="SSF141571">
    <property type="entry name" value="Pentapeptide repeat-like"/>
    <property type="match status" value="1"/>
</dbReference>
<dbReference type="InterPro" id="IPR051082">
    <property type="entry name" value="Pentapeptide-BTB/POZ_domain"/>
</dbReference>
<evidence type="ECO:0000313" key="2">
    <source>
        <dbReference type="Proteomes" id="UP000520198"/>
    </source>
</evidence>
<reference evidence="1 2" key="1">
    <citation type="submission" date="2020-06" db="EMBL/GenBank/DDBJ databases">
        <authorList>
            <person name="Grouzdev D.S."/>
        </authorList>
    </citation>
    <scope>NUCLEOTIDE SEQUENCE [LARGE SCALE GENOMIC DNA]</scope>
    <source>
        <strain evidence="1 2">HO-A22</strain>
    </source>
</reference>
<dbReference type="RefSeq" id="WP_176356326.1">
    <property type="nucleotide sequence ID" value="NZ_JABWDU010000012.1"/>
</dbReference>
<dbReference type="PANTHER" id="PTHR14136:SF17">
    <property type="entry name" value="BTB_POZ DOMAIN-CONTAINING PROTEIN KCTD9"/>
    <property type="match status" value="1"/>
</dbReference>
<evidence type="ECO:0000313" key="1">
    <source>
        <dbReference type="EMBL" id="NVD42979.1"/>
    </source>
</evidence>
<dbReference type="PANTHER" id="PTHR14136">
    <property type="entry name" value="BTB_POZ DOMAIN-CONTAINING PROTEIN KCTD9"/>
    <property type="match status" value="1"/>
</dbReference>
<dbReference type="Gene3D" id="2.160.20.80">
    <property type="entry name" value="E3 ubiquitin-protein ligase SopA"/>
    <property type="match status" value="2"/>
</dbReference>
<proteinExistence type="predicted"/>
<dbReference type="Proteomes" id="UP000520198">
    <property type="component" value="Unassembled WGS sequence"/>
</dbReference>
<sequence>MHIPKQKPIRSFVATGEGGVGDPIGIRRAVGAGGKRLALGLSAFLVTLTLSSLAYAANCKDPSAPGADWSDCNKKQLMLGGIDLEGGNLANTDFTLTDLRGANLAAANLEKATLVRSSLAGAKADKANFAKVEAYRSSFAGISAEGASFNSSELQRTNFSGAKLTGADFEKAELGRANFDKAVLTGTRFPMANLSRATFSGSSFEGPIDFTDAFMFLTRIEGVDLSAATGLEQEQVNLTCGDSATKLPAGLSVPANWPCPAD</sequence>
<dbReference type="InterPro" id="IPR001646">
    <property type="entry name" value="5peptide_repeat"/>
</dbReference>
<accession>A0A7Y6QCA8</accession>
<dbReference type="Pfam" id="PF00805">
    <property type="entry name" value="Pentapeptide"/>
    <property type="match status" value="2"/>
</dbReference>
<protein>
    <submittedName>
        <fullName evidence="1">Pentapeptide repeat-containing protein</fullName>
    </submittedName>
</protein>
<gene>
    <name evidence="1" type="ORF">HT585_29365</name>
</gene>
<keyword evidence="2" id="KW-1185">Reference proteome</keyword>
<dbReference type="AlphaFoldDB" id="A0A7Y6QCA8"/>
<organism evidence="1 2">
    <name type="scientific">Ensifer oleiphilus</name>
    <dbReference type="NCBI Taxonomy" id="2742698"/>
    <lineage>
        <taxon>Bacteria</taxon>
        <taxon>Pseudomonadati</taxon>
        <taxon>Pseudomonadota</taxon>
        <taxon>Alphaproteobacteria</taxon>
        <taxon>Hyphomicrobiales</taxon>
        <taxon>Rhizobiaceae</taxon>
        <taxon>Sinorhizobium/Ensifer group</taxon>
        <taxon>Ensifer</taxon>
    </lineage>
</organism>
<dbReference type="EMBL" id="JABWDU010000012">
    <property type="protein sequence ID" value="NVD42979.1"/>
    <property type="molecule type" value="Genomic_DNA"/>
</dbReference>
<name>A0A7Y6QCA8_9HYPH</name>
<comment type="caution">
    <text evidence="1">The sequence shown here is derived from an EMBL/GenBank/DDBJ whole genome shotgun (WGS) entry which is preliminary data.</text>
</comment>